<organism evidence="1 2">
    <name type="scientific">Microbispora corallina</name>
    <dbReference type="NCBI Taxonomy" id="83302"/>
    <lineage>
        <taxon>Bacteria</taxon>
        <taxon>Bacillati</taxon>
        <taxon>Actinomycetota</taxon>
        <taxon>Actinomycetes</taxon>
        <taxon>Streptosporangiales</taxon>
        <taxon>Streptosporangiaceae</taxon>
        <taxon>Microbispora</taxon>
    </lineage>
</organism>
<protein>
    <submittedName>
        <fullName evidence="1">Uncharacterized protein</fullName>
    </submittedName>
</protein>
<dbReference type="InterPro" id="IPR045991">
    <property type="entry name" value="DUF5947"/>
</dbReference>
<gene>
    <name evidence="1" type="ORF">Mco01_16650</name>
</gene>
<keyword evidence="2" id="KW-1185">Reference proteome</keyword>
<dbReference type="Pfam" id="PF19372">
    <property type="entry name" value="DUF5947"/>
    <property type="match status" value="1"/>
</dbReference>
<dbReference type="RefSeq" id="WP_204056288.1">
    <property type="nucleotide sequence ID" value="NZ_BAAAGP010000002.1"/>
</dbReference>
<comment type="caution">
    <text evidence="1">The sequence shown here is derived from an EMBL/GenBank/DDBJ whole genome shotgun (WGS) entry which is preliminary data.</text>
</comment>
<evidence type="ECO:0000313" key="2">
    <source>
        <dbReference type="Proteomes" id="UP000603904"/>
    </source>
</evidence>
<reference evidence="1 2" key="1">
    <citation type="submission" date="2021-01" db="EMBL/GenBank/DDBJ databases">
        <title>Whole genome shotgun sequence of Microbispora corallina NBRC 16416.</title>
        <authorList>
            <person name="Komaki H."/>
            <person name="Tamura T."/>
        </authorList>
    </citation>
    <scope>NUCLEOTIDE SEQUENCE [LARGE SCALE GENOMIC DNA]</scope>
    <source>
        <strain evidence="1 2">NBRC 16416</strain>
    </source>
</reference>
<sequence length="217" mass="23855">MTAGLRRFVVPAEAAPGPSPDAVPERCEMCAEPIADGHGHLVNMEKRSLMCVCRACRLLFTQCGAAGGRYRAVPERRLYDPSFRISAADWEELQIPVRTAFFFRNSLLGRTVAFYPSPAGATESLLPLETWERVLAANPAFAEAEPDVEALLVDRGPDGFACHLVPIDDCYRLVGLVRSLWKGFDGGREAWDAIDGFFADLRRRSPVAISEGGRDGR</sequence>
<evidence type="ECO:0000313" key="1">
    <source>
        <dbReference type="EMBL" id="GIH38665.1"/>
    </source>
</evidence>
<accession>A0ABQ4FV26</accession>
<name>A0ABQ4FV26_9ACTN</name>
<dbReference type="Proteomes" id="UP000603904">
    <property type="component" value="Unassembled WGS sequence"/>
</dbReference>
<proteinExistence type="predicted"/>
<dbReference type="EMBL" id="BOOC01000005">
    <property type="protein sequence ID" value="GIH38665.1"/>
    <property type="molecule type" value="Genomic_DNA"/>
</dbReference>